<organism evidence="5 6">
    <name type="scientific">Psylliodes chrysocephalus</name>
    <dbReference type="NCBI Taxonomy" id="3402493"/>
    <lineage>
        <taxon>Eukaryota</taxon>
        <taxon>Metazoa</taxon>
        <taxon>Ecdysozoa</taxon>
        <taxon>Arthropoda</taxon>
        <taxon>Hexapoda</taxon>
        <taxon>Insecta</taxon>
        <taxon>Pterygota</taxon>
        <taxon>Neoptera</taxon>
        <taxon>Endopterygota</taxon>
        <taxon>Coleoptera</taxon>
        <taxon>Polyphaga</taxon>
        <taxon>Cucujiformia</taxon>
        <taxon>Chrysomeloidea</taxon>
        <taxon>Chrysomelidae</taxon>
        <taxon>Galerucinae</taxon>
        <taxon>Alticini</taxon>
        <taxon>Psylliodes</taxon>
    </lineage>
</organism>
<dbReference type="CDD" id="cd09631">
    <property type="entry name" value="DOMON_DOH"/>
    <property type="match status" value="1"/>
</dbReference>
<dbReference type="EMBL" id="OV651830">
    <property type="protein sequence ID" value="CAH1104860.1"/>
    <property type="molecule type" value="Genomic_DNA"/>
</dbReference>
<dbReference type="Pfam" id="PF10517">
    <property type="entry name" value="DM13"/>
    <property type="match status" value="2"/>
</dbReference>
<evidence type="ECO:0000256" key="1">
    <source>
        <dbReference type="ARBA" id="ARBA00022737"/>
    </source>
</evidence>
<dbReference type="InterPro" id="IPR019545">
    <property type="entry name" value="DM13_domain"/>
</dbReference>
<proteinExistence type="predicted"/>
<evidence type="ECO:0000259" key="3">
    <source>
        <dbReference type="PROSITE" id="PS50836"/>
    </source>
</evidence>
<evidence type="ECO:0000259" key="4">
    <source>
        <dbReference type="PROSITE" id="PS51549"/>
    </source>
</evidence>
<feature type="chain" id="PRO_5040510574" description="Protein Skeletor" evidence="2">
    <location>
        <begin position="21"/>
        <end position="334"/>
    </location>
</feature>
<reference evidence="5" key="1">
    <citation type="submission" date="2022-01" db="EMBL/GenBank/DDBJ databases">
        <authorList>
            <person name="King R."/>
        </authorList>
    </citation>
    <scope>NUCLEOTIDE SEQUENCE</scope>
</reference>
<keyword evidence="2" id="KW-0732">Signal</keyword>
<dbReference type="InterPro" id="IPR045266">
    <property type="entry name" value="DOH_DOMON"/>
</dbReference>
<dbReference type="PANTHER" id="PTHR24036">
    <property type="entry name" value="SKELETOR-RELATED"/>
    <property type="match status" value="1"/>
</dbReference>
<keyword evidence="1" id="KW-0677">Repeat</keyword>
<feature type="domain" description="DM13" evidence="4">
    <location>
        <begin position="29"/>
        <end position="136"/>
    </location>
</feature>
<dbReference type="OrthoDB" id="2448405at2759"/>
<feature type="signal peptide" evidence="2">
    <location>
        <begin position="1"/>
        <end position="20"/>
    </location>
</feature>
<sequence length="334" mass="37595">MNFVSFVSFFTFLFNINVYCQDDDGPYRGKFLGKLNSYHHQVAGDVYAVNDWTLLITSFSYDGNGADTFFWAGAANRPGPQGFIVPDSNGKTNVLERYFNKDFTLILPDKKKITDIKWFAIYDIWSQNTFGDIYIPEGFEPPTIQKISTLVGKVNGITTESVDILDAKRIRLNQFTYDGKAKKAFFWVGVGAQPVSKGFIVPDEYGYLDPLRSYKNLTIILELPGDKTIFEIDWFSIFDHETKQNLASPHKNDLPNCLQLHKDFQVSWEIFGPAITIQLAGQVGEDEYMSFGISGSSDKSQMIGADVAVAYIDGFRGFANDYNITALTPVNILV</sequence>
<evidence type="ECO:0000313" key="5">
    <source>
        <dbReference type="EMBL" id="CAH1104860.1"/>
    </source>
</evidence>
<dbReference type="InterPro" id="IPR005018">
    <property type="entry name" value="DOMON_domain"/>
</dbReference>
<gene>
    <name evidence="5" type="ORF">PSYICH_LOCUS6076</name>
</gene>
<name>A0A9P0CS48_9CUCU</name>
<keyword evidence="6" id="KW-1185">Reference proteome</keyword>
<dbReference type="Proteomes" id="UP001153636">
    <property type="component" value="Chromosome 18"/>
</dbReference>
<accession>A0A9P0CS48</accession>
<feature type="domain" description="DM13" evidence="4">
    <location>
        <begin position="145"/>
        <end position="252"/>
    </location>
</feature>
<evidence type="ECO:0000313" key="6">
    <source>
        <dbReference type="Proteomes" id="UP001153636"/>
    </source>
</evidence>
<evidence type="ECO:0008006" key="7">
    <source>
        <dbReference type="Google" id="ProtNLM"/>
    </source>
</evidence>
<dbReference type="PROSITE" id="PS50836">
    <property type="entry name" value="DOMON"/>
    <property type="match status" value="1"/>
</dbReference>
<evidence type="ECO:0000256" key="2">
    <source>
        <dbReference type="SAM" id="SignalP"/>
    </source>
</evidence>
<feature type="domain" description="DOMON" evidence="3">
    <location>
        <begin position="262"/>
        <end position="334"/>
    </location>
</feature>
<dbReference type="Pfam" id="PF03351">
    <property type="entry name" value="DOMON"/>
    <property type="match status" value="1"/>
</dbReference>
<protein>
    <recommendedName>
        <fullName evidence="7">Protein Skeletor</fullName>
    </recommendedName>
</protein>
<dbReference type="SMART" id="SM00686">
    <property type="entry name" value="DM13"/>
    <property type="match status" value="2"/>
</dbReference>
<dbReference type="PROSITE" id="PS51549">
    <property type="entry name" value="DM13"/>
    <property type="match status" value="2"/>
</dbReference>
<dbReference type="AlphaFoldDB" id="A0A9P0CS48"/>
<dbReference type="PANTHER" id="PTHR24036:SF16">
    <property type="entry name" value="KNICKKOPF"/>
    <property type="match status" value="1"/>
</dbReference>
<dbReference type="InterPro" id="IPR052126">
    <property type="entry name" value="Spindle_Org/Thrombomodulin"/>
</dbReference>